<evidence type="ECO:0000313" key="1">
    <source>
        <dbReference type="EMBL" id="PAB01186.1"/>
    </source>
</evidence>
<sequence>MTEYLRELSEKLTATQIPVYFKLPDESIKEPFYVIGSHIGDDSATAKFGPAIVDTSLQIDLYYPINSRTSLEEAIFKTKVALNKRITHQVMLDNSIGREVYHIVFRTNDLII</sequence>
<evidence type="ECO:0008006" key="3">
    <source>
        <dbReference type="Google" id="ProtNLM"/>
    </source>
</evidence>
<organism evidence="1 2">
    <name type="scientific">Enterococcus canintestini</name>
    <dbReference type="NCBI Taxonomy" id="317010"/>
    <lineage>
        <taxon>Bacteria</taxon>
        <taxon>Bacillati</taxon>
        <taxon>Bacillota</taxon>
        <taxon>Bacilli</taxon>
        <taxon>Lactobacillales</taxon>
        <taxon>Enterococcaceae</taxon>
        <taxon>Enterococcus</taxon>
    </lineage>
</organism>
<keyword evidence="2" id="KW-1185">Reference proteome</keyword>
<dbReference type="AlphaFoldDB" id="A0A267HS73"/>
<proteinExistence type="predicted"/>
<name>A0A267HS73_9ENTE</name>
<accession>A0A267HS73</accession>
<evidence type="ECO:0000313" key="2">
    <source>
        <dbReference type="Proteomes" id="UP000216797"/>
    </source>
</evidence>
<gene>
    <name evidence="1" type="ORF">AKL21_07585</name>
</gene>
<protein>
    <recommendedName>
        <fullName evidence="3">Phage protein</fullName>
    </recommendedName>
</protein>
<dbReference type="RefSeq" id="WP_035015852.1">
    <property type="nucleotide sequence ID" value="NZ_JBKVRM010000016.1"/>
</dbReference>
<dbReference type="EMBL" id="LHUG01000005">
    <property type="protein sequence ID" value="PAB01186.1"/>
    <property type="molecule type" value="Genomic_DNA"/>
</dbReference>
<reference evidence="1 2" key="1">
    <citation type="submission" date="2015-08" db="EMBL/GenBank/DDBJ databases">
        <title>Enterococcus genome sequence.</title>
        <authorList>
            <person name="Acedo J.Z."/>
            <person name="Vederas J.C."/>
        </authorList>
    </citation>
    <scope>NUCLEOTIDE SEQUENCE [LARGE SCALE GENOMIC DNA]</scope>
    <source>
        <strain evidence="1 2">49</strain>
    </source>
</reference>
<dbReference type="Proteomes" id="UP000216797">
    <property type="component" value="Unassembled WGS sequence"/>
</dbReference>
<comment type="caution">
    <text evidence="1">The sequence shown here is derived from an EMBL/GenBank/DDBJ whole genome shotgun (WGS) entry which is preliminary data.</text>
</comment>